<keyword evidence="4" id="KW-1185">Reference proteome</keyword>
<feature type="signal peptide" evidence="1">
    <location>
        <begin position="1"/>
        <end position="20"/>
    </location>
</feature>
<reference evidence="3 4" key="1">
    <citation type="submission" date="2017-10" db="EMBL/GenBank/DDBJ databases">
        <title>Paenichitinophaga pekingensis gen. nov., sp. nov., isolated from activated sludge.</title>
        <authorList>
            <person name="Jin D."/>
            <person name="Kong X."/>
            <person name="Deng Y."/>
            <person name="Bai Z."/>
        </authorList>
    </citation>
    <scope>NUCLEOTIDE SEQUENCE [LARGE SCALE GENOMIC DNA]</scope>
    <source>
        <strain evidence="3 4">13</strain>
    </source>
</reference>
<organism evidence="3 4">
    <name type="scientific">Chitinophaga caeni</name>
    <dbReference type="NCBI Taxonomy" id="2029983"/>
    <lineage>
        <taxon>Bacteria</taxon>
        <taxon>Pseudomonadati</taxon>
        <taxon>Bacteroidota</taxon>
        <taxon>Chitinophagia</taxon>
        <taxon>Chitinophagales</taxon>
        <taxon>Chitinophagaceae</taxon>
        <taxon>Chitinophaga</taxon>
    </lineage>
</organism>
<evidence type="ECO:0000313" key="4">
    <source>
        <dbReference type="Proteomes" id="UP000220133"/>
    </source>
</evidence>
<dbReference type="Gene3D" id="3.10.450.50">
    <property type="match status" value="1"/>
</dbReference>
<feature type="chain" id="PRO_5013194585" evidence="1">
    <location>
        <begin position="21"/>
        <end position="142"/>
    </location>
</feature>
<protein>
    <submittedName>
        <fullName evidence="3">DUF4440 domain-containing protein</fullName>
    </submittedName>
</protein>
<accession>A0A291QRE3</accession>
<feature type="domain" description="DUF4440" evidence="2">
    <location>
        <begin position="33"/>
        <end position="136"/>
    </location>
</feature>
<evidence type="ECO:0000259" key="2">
    <source>
        <dbReference type="Pfam" id="PF14534"/>
    </source>
</evidence>
<gene>
    <name evidence="3" type="ORF">COR50_04945</name>
</gene>
<dbReference type="AlphaFoldDB" id="A0A291QRE3"/>
<dbReference type="RefSeq" id="WP_098192967.1">
    <property type="nucleotide sequence ID" value="NZ_CP023777.1"/>
</dbReference>
<keyword evidence="1" id="KW-0732">Signal</keyword>
<dbReference type="KEGG" id="cbae:COR50_04945"/>
<dbReference type="Pfam" id="PF14534">
    <property type="entry name" value="DUF4440"/>
    <property type="match status" value="1"/>
</dbReference>
<dbReference type="OrthoDB" id="120856at2"/>
<dbReference type="EMBL" id="CP023777">
    <property type="protein sequence ID" value="ATL46579.1"/>
    <property type="molecule type" value="Genomic_DNA"/>
</dbReference>
<evidence type="ECO:0000313" key="3">
    <source>
        <dbReference type="EMBL" id="ATL46579.1"/>
    </source>
</evidence>
<name>A0A291QRE3_9BACT</name>
<dbReference type="InterPro" id="IPR032710">
    <property type="entry name" value="NTF2-like_dom_sf"/>
</dbReference>
<proteinExistence type="predicted"/>
<sequence length="142" mass="16304">MRIKVILLLACCFFTARSFAQHPEEAKIKSILQVQNVAWNKGDIDAFMEPYWHSDSLMFIGKSGVTYGWQATLDNYKRSYPDADAMGKLTFTFVQFKPLDSKHYFVVGKWHLARSIGDVGGHFTLLWEKINGRWVIIADHSS</sequence>
<evidence type="ECO:0000256" key="1">
    <source>
        <dbReference type="SAM" id="SignalP"/>
    </source>
</evidence>
<dbReference type="Proteomes" id="UP000220133">
    <property type="component" value="Chromosome"/>
</dbReference>
<dbReference type="SUPFAM" id="SSF54427">
    <property type="entry name" value="NTF2-like"/>
    <property type="match status" value="1"/>
</dbReference>
<dbReference type="InterPro" id="IPR027843">
    <property type="entry name" value="DUF4440"/>
</dbReference>